<proteinExistence type="inferred from homology"/>
<dbReference type="Proteomes" id="UP000235220">
    <property type="component" value="Chromosome 2"/>
</dbReference>
<dbReference type="SUPFAM" id="SSF82153">
    <property type="entry name" value="FAS1 domain"/>
    <property type="match status" value="2"/>
</dbReference>
<dbReference type="PANTHER" id="PTHR32382">
    <property type="entry name" value="FASCICLIN-LIKE ARABINOGALACTAN PROTEIN"/>
    <property type="match status" value="1"/>
</dbReference>
<evidence type="ECO:0000256" key="2">
    <source>
        <dbReference type="ARBA" id="ARBA00007843"/>
    </source>
</evidence>
<dbReference type="InterPro" id="IPR033254">
    <property type="entry name" value="Plant_FLA"/>
</dbReference>
<comment type="subcellular location">
    <subcellularLocation>
        <location evidence="1">Cell membrane</location>
        <topology evidence="1">Lipid-anchor</topology>
        <topology evidence="1">GPI-anchor</topology>
    </subcellularLocation>
</comment>
<dbReference type="FunFam" id="2.30.180.10:FF:000010">
    <property type="entry name" value="Fasciclin-like arabinogalactan protein 2"/>
    <property type="match status" value="1"/>
</dbReference>
<dbReference type="FunFam" id="2.30.180.10:FF:000008">
    <property type="entry name" value="Fasciclin-like arabinogalactan protein 10"/>
    <property type="match status" value="1"/>
</dbReference>
<evidence type="ECO:0000313" key="14">
    <source>
        <dbReference type="Proteomes" id="UP000235220"/>
    </source>
</evidence>
<evidence type="ECO:0000313" key="15">
    <source>
        <dbReference type="RefSeq" id="XP_018813115.2"/>
    </source>
</evidence>
<keyword evidence="9" id="KW-0325">Glycoprotein</keyword>
<dbReference type="FunCoup" id="A0A2I4E146">
    <property type="interactions" value="238"/>
</dbReference>
<keyword evidence="3" id="KW-1003">Cell membrane</keyword>
<evidence type="ECO:0000256" key="1">
    <source>
        <dbReference type="ARBA" id="ARBA00004609"/>
    </source>
</evidence>
<dbReference type="InterPro" id="IPR000782">
    <property type="entry name" value="FAS1_domain"/>
</dbReference>
<dbReference type="OrthoDB" id="682048at2759"/>
<keyword evidence="6" id="KW-0677">Repeat</keyword>
<organism evidence="14 15">
    <name type="scientific">Juglans regia</name>
    <name type="common">English walnut</name>
    <dbReference type="NCBI Taxonomy" id="51240"/>
    <lineage>
        <taxon>Eukaryota</taxon>
        <taxon>Viridiplantae</taxon>
        <taxon>Streptophyta</taxon>
        <taxon>Embryophyta</taxon>
        <taxon>Tracheophyta</taxon>
        <taxon>Spermatophyta</taxon>
        <taxon>Magnoliopsida</taxon>
        <taxon>eudicotyledons</taxon>
        <taxon>Gunneridae</taxon>
        <taxon>Pentapetalae</taxon>
        <taxon>rosids</taxon>
        <taxon>fabids</taxon>
        <taxon>Fagales</taxon>
        <taxon>Juglandaceae</taxon>
        <taxon>Juglans</taxon>
    </lineage>
</organism>
<sequence length="420" mass="44833">MQLRPAMASGTLATVLSFSLLLLVLSPTSHAHNITRLLAHPPDFSTFNHYLSLTHLADEINRRTTITVCAVDNAAMNELLAKHLSIYTIKNILSLHVLLDYFDAKKLHQITDGTALSATLFQATGSAPGTAGFVNITDLKGGKVGFSPEENNGHIGVFFVKALEGLKYNISVIQISKILPSDVAAAPTPGPAEVNLTGIMSAHGCKVFADTLIANSDAEKTFQESLDGGLTAFCPLDDVFKAFLPKFKNLTASGKTSLLEFHGVPVYMSMPMLKSNNGIMNTLATDGVKKFDFTVQNDGEEVTLKTKIVTARITGTLLDEQPVSIYTIDKVLMPKELFKAEAPTPAPAPAPEEAADAPKASKKKKKKAAAPSEEESDSPADSPEEDPADQTADDNGAVRFDLANLGSMLVGAWLVVLSVL</sequence>
<dbReference type="GO" id="GO:0048364">
    <property type="term" value="P:root development"/>
    <property type="evidence" value="ECO:0000318"/>
    <property type="project" value="GO_Central"/>
</dbReference>
<dbReference type="GO" id="GO:0098552">
    <property type="term" value="C:side of membrane"/>
    <property type="evidence" value="ECO:0007669"/>
    <property type="project" value="UniProtKB-KW"/>
</dbReference>
<reference evidence="15" key="1">
    <citation type="submission" date="2025-08" db="UniProtKB">
        <authorList>
            <consortium name="RefSeq"/>
        </authorList>
    </citation>
    <scope>IDENTIFICATION</scope>
    <source>
        <tissue evidence="15">Leaves</tissue>
    </source>
</reference>
<dbReference type="AlphaFoldDB" id="A0A2I4E146"/>
<accession>A0A2I4E146</accession>
<dbReference type="GO" id="GO:0005886">
    <property type="term" value="C:plasma membrane"/>
    <property type="evidence" value="ECO:0000318"/>
    <property type="project" value="GO_Central"/>
</dbReference>
<comment type="similarity">
    <text evidence="2">Belongs to the fasciclin-like AGP family.</text>
</comment>
<evidence type="ECO:0000256" key="8">
    <source>
        <dbReference type="ARBA" id="ARBA00023136"/>
    </source>
</evidence>
<dbReference type="InterPro" id="IPR036378">
    <property type="entry name" value="FAS1_dom_sf"/>
</dbReference>
<dbReference type="RefSeq" id="XP_018813115.2">
    <property type="nucleotide sequence ID" value="XM_018957570.2"/>
</dbReference>
<dbReference type="STRING" id="51240.A0A2I4E146"/>
<dbReference type="PANTHER" id="PTHR32382:SF4">
    <property type="entry name" value="FASCICLIN-LIKE ARABINOGALACTAN PROTEIN 1"/>
    <property type="match status" value="1"/>
</dbReference>
<name>A0A2I4E146_JUGRE</name>
<evidence type="ECO:0000256" key="7">
    <source>
        <dbReference type="ARBA" id="ARBA00022974"/>
    </source>
</evidence>
<keyword evidence="10" id="KW-0449">Lipoprotein</keyword>
<keyword evidence="4" id="KW-0336">GPI-anchor</keyword>
<evidence type="ECO:0000256" key="12">
    <source>
        <dbReference type="SAM" id="MobiDB-lite"/>
    </source>
</evidence>
<dbReference type="SMART" id="SM00554">
    <property type="entry name" value="FAS1"/>
    <property type="match status" value="1"/>
</dbReference>
<evidence type="ECO:0000256" key="5">
    <source>
        <dbReference type="ARBA" id="ARBA00022729"/>
    </source>
</evidence>
<gene>
    <name evidence="15" type="primary">LOC108985311</name>
</gene>
<dbReference type="Pfam" id="PF02469">
    <property type="entry name" value="Fasciclin"/>
    <property type="match status" value="2"/>
</dbReference>
<feature type="signal peptide" evidence="13">
    <location>
        <begin position="1"/>
        <end position="31"/>
    </location>
</feature>
<dbReference type="GO" id="GO:0048367">
    <property type="term" value="P:shoot system development"/>
    <property type="evidence" value="ECO:0000318"/>
    <property type="project" value="GO_Central"/>
</dbReference>
<evidence type="ECO:0000256" key="6">
    <source>
        <dbReference type="ARBA" id="ARBA00022737"/>
    </source>
</evidence>
<dbReference type="Gramene" id="Jr02_25930_p1">
    <property type="protein sequence ID" value="cds.Jr02_25930_p1"/>
    <property type="gene ID" value="Jr02_25930"/>
</dbReference>
<dbReference type="Gene3D" id="2.30.180.10">
    <property type="entry name" value="FAS1 domain"/>
    <property type="match status" value="2"/>
</dbReference>
<keyword evidence="5 13" id="KW-0732">Signal</keyword>
<dbReference type="KEGG" id="jre:108985311"/>
<keyword evidence="8" id="KW-0472">Membrane</keyword>
<evidence type="ECO:0000256" key="11">
    <source>
        <dbReference type="ARBA" id="ARBA00024686"/>
    </source>
</evidence>
<evidence type="ECO:0000256" key="4">
    <source>
        <dbReference type="ARBA" id="ARBA00022622"/>
    </source>
</evidence>
<evidence type="ECO:0000256" key="10">
    <source>
        <dbReference type="ARBA" id="ARBA00023288"/>
    </source>
</evidence>
<feature type="region of interest" description="Disordered" evidence="12">
    <location>
        <begin position="342"/>
        <end position="395"/>
    </location>
</feature>
<feature type="compositionally biased region" description="Acidic residues" evidence="12">
    <location>
        <begin position="372"/>
        <end position="392"/>
    </location>
</feature>
<keyword evidence="14" id="KW-1185">Reference proteome</keyword>
<dbReference type="PROSITE" id="PS50213">
    <property type="entry name" value="FAS1"/>
    <property type="match status" value="2"/>
</dbReference>
<evidence type="ECO:0000256" key="13">
    <source>
        <dbReference type="SAM" id="SignalP"/>
    </source>
</evidence>
<protein>
    <submittedName>
        <fullName evidence="15">Fasciclin-like arabinogalactan protein 1</fullName>
    </submittedName>
</protein>
<dbReference type="GeneID" id="108985311"/>
<comment type="function">
    <text evidence="11">May be a cell surface adhesion protein.</text>
</comment>
<keyword evidence="7" id="KW-0654">Proteoglycan</keyword>
<evidence type="ECO:0000256" key="9">
    <source>
        <dbReference type="ARBA" id="ARBA00023180"/>
    </source>
</evidence>
<evidence type="ECO:0000256" key="3">
    <source>
        <dbReference type="ARBA" id="ARBA00022475"/>
    </source>
</evidence>
<feature type="chain" id="PRO_5043960620" evidence="13">
    <location>
        <begin position="32"/>
        <end position="420"/>
    </location>
</feature>